<protein>
    <recommendedName>
        <fullName evidence="4">Choice-of-anchor D domain-containing protein</fullName>
    </recommendedName>
</protein>
<comment type="caution">
    <text evidence="2">The sequence shown here is derived from an EMBL/GenBank/DDBJ whole genome shotgun (WGS) entry which is preliminary data.</text>
</comment>
<feature type="signal peptide" evidence="1">
    <location>
        <begin position="1"/>
        <end position="28"/>
    </location>
</feature>
<reference evidence="3" key="1">
    <citation type="journal article" date="2019" name="Int. J. Syst. Evol. Microbiol.">
        <title>The Global Catalogue of Microorganisms (GCM) 10K type strain sequencing project: providing services to taxonomists for standard genome sequencing and annotation.</title>
        <authorList>
            <consortium name="The Broad Institute Genomics Platform"/>
            <consortium name="The Broad Institute Genome Sequencing Center for Infectious Disease"/>
            <person name="Wu L."/>
            <person name="Ma J."/>
        </authorList>
    </citation>
    <scope>NUCLEOTIDE SEQUENCE [LARGE SCALE GENOMIC DNA]</scope>
    <source>
        <strain evidence="3">CGMCC 1.12192</strain>
    </source>
</reference>
<evidence type="ECO:0000256" key="1">
    <source>
        <dbReference type="SAM" id="SignalP"/>
    </source>
</evidence>
<dbReference type="RefSeq" id="WP_204392706.1">
    <property type="nucleotide sequence ID" value="NZ_JAFBBW010000001.1"/>
</dbReference>
<keyword evidence="3" id="KW-1185">Reference proteome</keyword>
<organism evidence="2 3">
    <name type="scientific">Agromyces aurantiacus</name>
    <dbReference type="NCBI Taxonomy" id="165814"/>
    <lineage>
        <taxon>Bacteria</taxon>
        <taxon>Bacillati</taxon>
        <taxon>Actinomycetota</taxon>
        <taxon>Actinomycetes</taxon>
        <taxon>Micrococcales</taxon>
        <taxon>Microbacteriaceae</taxon>
        <taxon>Agromyces</taxon>
    </lineage>
</organism>
<gene>
    <name evidence="2" type="ORF">ACFPER_10340</name>
</gene>
<evidence type="ECO:0008006" key="4">
    <source>
        <dbReference type="Google" id="ProtNLM"/>
    </source>
</evidence>
<keyword evidence="1" id="KW-0732">Signal</keyword>
<feature type="chain" id="PRO_5047225208" description="Choice-of-anchor D domain-containing protein" evidence="1">
    <location>
        <begin position="29"/>
        <end position="407"/>
    </location>
</feature>
<proteinExistence type="predicted"/>
<dbReference type="Proteomes" id="UP001595960">
    <property type="component" value="Unassembled WGS sequence"/>
</dbReference>
<evidence type="ECO:0000313" key="3">
    <source>
        <dbReference type="Proteomes" id="UP001595960"/>
    </source>
</evidence>
<name>A0ABV9R6U5_9MICO</name>
<sequence length="407" mass="41639">MNVVRTLAKPVVLVAAVLLGVGSMTALSAAGAGEDTLRLHLGSDGTRFVYSNGGDPITQTIAAPKNCRISVNGPLAAITGSDQGPGLKDGSIGVKSVGSQGVPCSRIDATEDLAVSLVGVPDAVSATLDLEFKGAVRADIVVSHNGTEVDTFQVRAGGGIVAGEGIDGTTSVPYAATATAAEPIVNCRNASDSGPDAGPNDNCAVTIEPDAAFDEVAFRPLSGEVSLEGSSDFGDDPAHDTVFTLSEYDGELGCSATNDTATIDQGSVYGSFTRVQNTDGSDCVLKPYSLDVDIAAETLSFVPVDNPDAPQAAAYRGTVAFAPQDSGNPFTSQLEYDQDDDGPLDFTFMPWCTGDPFATPDAPGSIDTSVIPSGDTWCIVSEGTAIASATQTRTTWNIVGVGDPKMR</sequence>
<evidence type="ECO:0000313" key="2">
    <source>
        <dbReference type="EMBL" id="MFC4829191.1"/>
    </source>
</evidence>
<dbReference type="EMBL" id="JBHSJC010000001">
    <property type="protein sequence ID" value="MFC4829191.1"/>
    <property type="molecule type" value="Genomic_DNA"/>
</dbReference>
<accession>A0ABV9R6U5</accession>